<protein>
    <recommendedName>
        <fullName evidence="3">TfoX N-terminal domain-containing protein</fullName>
    </recommendedName>
</protein>
<keyword evidence="2" id="KW-1185">Reference proteome</keyword>
<accession>A0A9Q9IDR8</accession>
<gene>
    <name evidence="1" type="ORF">Daura_33160</name>
</gene>
<evidence type="ECO:0008006" key="3">
    <source>
        <dbReference type="Google" id="ProtNLM"/>
    </source>
</evidence>
<dbReference type="RefSeq" id="WP_156089501.1">
    <property type="nucleotide sequence ID" value="NZ_CP073767.1"/>
</dbReference>
<dbReference type="Proteomes" id="UP001058003">
    <property type="component" value="Chromosome"/>
</dbReference>
<name>A0A9Q9IDR8_9ACTN</name>
<reference evidence="1" key="1">
    <citation type="submission" date="2021-04" db="EMBL/GenBank/DDBJ databases">
        <title>Dactylosporangium aurantiacum NRRL B-8018 full assembly.</title>
        <authorList>
            <person name="Hartkoorn R.C."/>
            <person name="Beaudoing E."/>
            <person name="Hot D."/>
        </authorList>
    </citation>
    <scope>NUCLEOTIDE SEQUENCE</scope>
    <source>
        <strain evidence="1">NRRL B-8018</strain>
    </source>
</reference>
<sequence>MMVFDAVLALHPGDEVGRMLRSPALRAAGRCYAFTSGDAMIVKLPAARVGQLVAAGVGEPCAPRPGRPMREWIRVPAAGSLDLILEARAFVTGRP</sequence>
<dbReference type="KEGG" id="daur:Daura_33160"/>
<evidence type="ECO:0000313" key="2">
    <source>
        <dbReference type="Proteomes" id="UP001058003"/>
    </source>
</evidence>
<organism evidence="1 2">
    <name type="scientific">Dactylosporangium aurantiacum</name>
    <dbReference type="NCBI Taxonomy" id="35754"/>
    <lineage>
        <taxon>Bacteria</taxon>
        <taxon>Bacillati</taxon>
        <taxon>Actinomycetota</taxon>
        <taxon>Actinomycetes</taxon>
        <taxon>Micromonosporales</taxon>
        <taxon>Micromonosporaceae</taxon>
        <taxon>Dactylosporangium</taxon>
    </lineage>
</organism>
<proteinExistence type="predicted"/>
<evidence type="ECO:0000313" key="1">
    <source>
        <dbReference type="EMBL" id="UWZ51574.1"/>
    </source>
</evidence>
<dbReference type="AlphaFoldDB" id="A0A9Q9IDR8"/>
<dbReference type="OrthoDB" id="8779526at2"/>
<dbReference type="EMBL" id="CP073767">
    <property type="protein sequence ID" value="UWZ51574.1"/>
    <property type="molecule type" value="Genomic_DNA"/>
</dbReference>